<dbReference type="GO" id="GO:0006355">
    <property type="term" value="P:regulation of DNA-templated transcription"/>
    <property type="evidence" value="ECO:0007669"/>
    <property type="project" value="InterPro"/>
</dbReference>
<dbReference type="AlphaFoldDB" id="A0A1I4UDX6"/>
<accession>A0A1I4UDX6</accession>
<evidence type="ECO:0000313" key="2">
    <source>
        <dbReference type="EMBL" id="SFM87030.1"/>
    </source>
</evidence>
<organism evidence="2 3">
    <name type="scientific">Nitrosomonas communis</name>
    <dbReference type="NCBI Taxonomy" id="44574"/>
    <lineage>
        <taxon>Bacteria</taxon>
        <taxon>Pseudomonadati</taxon>
        <taxon>Pseudomonadota</taxon>
        <taxon>Betaproteobacteria</taxon>
        <taxon>Nitrosomonadales</taxon>
        <taxon>Nitrosomonadaceae</taxon>
        <taxon>Nitrosomonas</taxon>
    </lineage>
</organism>
<gene>
    <name evidence="2" type="ORF">SAMN05421863_106310</name>
</gene>
<dbReference type="RefSeq" id="WP_074906719.1">
    <property type="nucleotide sequence ID" value="NZ_FOUB01000063.1"/>
</dbReference>
<dbReference type="InterPro" id="IPR010985">
    <property type="entry name" value="Ribbon_hlx_hlx"/>
</dbReference>
<dbReference type="CDD" id="cd21631">
    <property type="entry name" value="RHH_CopG_NikR-like"/>
    <property type="match status" value="1"/>
</dbReference>
<dbReference type="Proteomes" id="UP000183287">
    <property type="component" value="Unassembled WGS sequence"/>
</dbReference>
<keyword evidence="3" id="KW-1185">Reference proteome</keyword>
<evidence type="ECO:0000313" key="3">
    <source>
        <dbReference type="Proteomes" id="UP000183287"/>
    </source>
</evidence>
<dbReference type="Pfam" id="PF01402">
    <property type="entry name" value="RHH_1"/>
    <property type="match status" value="1"/>
</dbReference>
<dbReference type="InterPro" id="IPR002145">
    <property type="entry name" value="CopG"/>
</dbReference>
<evidence type="ECO:0000259" key="1">
    <source>
        <dbReference type="Pfam" id="PF01402"/>
    </source>
</evidence>
<proteinExistence type="predicted"/>
<dbReference type="SUPFAM" id="SSF47598">
    <property type="entry name" value="Ribbon-helix-helix"/>
    <property type="match status" value="1"/>
</dbReference>
<name>A0A1I4UDX6_9PROT</name>
<feature type="domain" description="Ribbon-helix-helix protein CopG" evidence="1">
    <location>
        <begin position="23"/>
        <end position="47"/>
    </location>
</feature>
<reference evidence="3" key="1">
    <citation type="submission" date="2016-10" db="EMBL/GenBank/DDBJ databases">
        <authorList>
            <person name="Varghese N."/>
            <person name="Submissions S."/>
        </authorList>
    </citation>
    <scope>NUCLEOTIDE SEQUENCE [LARGE SCALE GENOMIC DNA]</scope>
    <source>
        <strain evidence="3">Nm44</strain>
    </source>
</reference>
<dbReference type="EMBL" id="FOUB01000063">
    <property type="protein sequence ID" value="SFM87030.1"/>
    <property type="molecule type" value="Genomic_DNA"/>
</dbReference>
<dbReference type="STRING" id="44574.AAW31_12715"/>
<protein>
    <submittedName>
        <fullName evidence="2">Ribbon-helix-helix protein, copG family</fullName>
    </submittedName>
</protein>
<sequence>MSNMTFSNQRSSTLPVVLPISWIDRLTQLARERGINRSALVREVLQQTLFNDDKTTLTDDTKDA</sequence>